<dbReference type="FunFam" id="1.20.1720.10:FF:000005">
    <property type="entry name" value="Bcr/CflA family efflux transporter"/>
    <property type="match status" value="1"/>
</dbReference>
<evidence type="ECO:0000313" key="11">
    <source>
        <dbReference type="Proteomes" id="UP000587462"/>
    </source>
</evidence>
<evidence type="ECO:0000256" key="8">
    <source>
        <dbReference type="SAM" id="Phobius"/>
    </source>
</evidence>
<keyword evidence="3" id="KW-0813">Transport</keyword>
<evidence type="ECO:0000259" key="9">
    <source>
        <dbReference type="PROSITE" id="PS50850"/>
    </source>
</evidence>
<keyword evidence="11" id="KW-1185">Reference proteome</keyword>
<dbReference type="PROSITE" id="PS00216">
    <property type="entry name" value="SUGAR_TRANSPORT_1"/>
    <property type="match status" value="1"/>
</dbReference>
<dbReference type="SUPFAM" id="SSF103473">
    <property type="entry name" value="MFS general substrate transporter"/>
    <property type="match status" value="1"/>
</dbReference>
<comment type="caution">
    <text evidence="10">The sequence shown here is derived from an EMBL/GenBank/DDBJ whole genome shotgun (WGS) entry which is preliminary data.</text>
</comment>
<name>A0A7Y7E5P7_STRMO</name>
<feature type="transmembrane region" description="Helical" evidence="8">
    <location>
        <begin position="69"/>
        <end position="89"/>
    </location>
</feature>
<dbReference type="PANTHER" id="PTHR23502:SF132">
    <property type="entry name" value="POLYAMINE TRANSPORTER 2-RELATED"/>
    <property type="match status" value="1"/>
</dbReference>
<dbReference type="Proteomes" id="UP000587462">
    <property type="component" value="Unassembled WGS sequence"/>
</dbReference>
<dbReference type="InterPro" id="IPR011701">
    <property type="entry name" value="MFS"/>
</dbReference>
<feature type="transmembrane region" description="Helical" evidence="8">
    <location>
        <begin position="95"/>
        <end position="116"/>
    </location>
</feature>
<dbReference type="InterPro" id="IPR036259">
    <property type="entry name" value="MFS_trans_sf"/>
</dbReference>
<dbReference type="PANTHER" id="PTHR23502">
    <property type="entry name" value="MAJOR FACILITATOR SUPERFAMILY"/>
    <property type="match status" value="1"/>
</dbReference>
<keyword evidence="6 8" id="KW-1133">Transmembrane helix</keyword>
<protein>
    <submittedName>
        <fullName evidence="10">Multidrug effflux MFS transporter</fullName>
    </submittedName>
</protein>
<dbReference type="GO" id="GO:0042910">
    <property type="term" value="F:xenobiotic transmembrane transporter activity"/>
    <property type="evidence" value="ECO:0007669"/>
    <property type="project" value="InterPro"/>
</dbReference>
<accession>A0A7Y7E5P7</accession>
<keyword evidence="4" id="KW-1003">Cell membrane</keyword>
<sequence length="406" mass="41165">MFWLTAALGLLAFVTPLATDMYLPAFPHLTGELHSSASGIQLTLTAFLLGMGLGQLLIGPLSDRFGRRVPLLAGAAVMVTASALCALAPSLGVLVVLRFVQGFSGSAGVVIGRAVITDVTSGDRAARLFGSLMTLTGLGPIVAPMVGAALTESTGWRGVFWALTGVSALALLGAVIFVPESLPDGKRHTGGPRDTLRAMRGVLGDRAYLGYTLSFGLAFAMLFSYIAGSAFLFQKVLGLSVGHASLAFAGIGVVGTLASMTGTRLVGRYGPERLLRTGLGTMVACTAALCTVSLAGALTLPLTMALLCPVFIGMRLVTANAGALAMARVPHASGSGSAVLGTLQSALSALMAPLVGLGGEHTAVPMFLGMAICAALSSLSLLLTRGAVPVGVTAPATDPRRTAART</sequence>
<evidence type="ECO:0000256" key="2">
    <source>
        <dbReference type="ARBA" id="ARBA00006236"/>
    </source>
</evidence>
<dbReference type="GO" id="GO:0005886">
    <property type="term" value="C:plasma membrane"/>
    <property type="evidence" value="ECO:0007669"/>
    <property type="project" value="UniProtKB-SubCell"/>
</dbReference>
<organism evidence="10 11">
    <name type="scientific">Streptomyces morookaense</name>
    <name type="common">Streptoverticillium morookaense</name>
    <dbReference type="NCBI Taxonomy" id="1970"/>
    <lineage>
        <taxon>Bacteria</taxon>
        <taxon>Bacillati</taxon>
        <taxon>Actinomycetota</taxon>
        <taxon>Actinomycetes</taxon>
        <taxon>Kitasatosporales</taxon>
        <taxon>Streptomycetaceae</taxon>
        <taxon>Streptomyces</taxon>
    </lineage>
</organism>
<feature type="transmembrane region" description="Helical" evidence="8">
    <location>
        <begin position="338"/>
        <end position="357"/>
    </location>
</feature>
<feature type="transmembrane region" description="Helical" evidence="8">
    <location>
        <begin position="128"/>
        <end position="147"/>
    </location>
</feature>
<evidence type="ECO:0000256" key="4">
    <source>
        <dbReference type="ARBA" id="ARBA00022475"/>
    </source>
</evidence>
<evidence type="ECO:0000256" key="1">
    <source>
        <dbReference type="ARBA" id="ARBA00004651"/>
    </source>
</evidence>
<dbReference type="EMBL" id="JABBXF010000004">
    <property type="protein sequence ID" value="NVK76576.1"/>
    <property type="molecule type" value="Genomic_DNA"/>
</dbReference>
<dbReference type="NCBIfam" id="TIGR00710">
    <property type="entry name" value="efflux_Bcr_CflA"/>
    <property type="match status" value="1"/>
</dbReference>
<dbReference type="PROSITE" id="PS50850">
    <property type="entry name" value="MFS"/>
    <property type="match status" value="1"/>
</dbReference>
<comment type="similarity">
    <text evidence="2">Belongs to the major facilitator superfamily. Bcr/CmlA family.</text>
</comment>
<feature type="transmembrane region" description="Helical" evidence="8">
    <location>
        <begin position="42"/>
        <end position="62"/>
    </location>
</feature>
<feature type="transmembrane region" description="Helical" evidence="8">
    <location>
        <begin position="245"/>
        <end position="267"/>
    </location>
</feature>
<feature type="transmembrane region" description="Helical" evidence="8">
    <location>
        <begin position="208"/>
        <end position="233"/>
    </location>
</feature>
<comment type="subcellular location">
    <subcellularLocation>
        <location evidence="1">Cell membrane</location>
        <topology evidence="1">Multi-pass membrane protein</topology>
    </subcellularLocation>
</comment>
<evidence type="ECO:0000256" key="3">
    <source>
        <dbReference type="ARBA" id="ARBA00022448"/>
    </source>
</evidence>
<dbReference type="Gene3D" id="1.20.1720.10">
    <property type="entry name" value="Multidrug resistance protein D"/>
    <property type="match status" value="1"/>
</dbReference>
<dbReference type="GO" id="GO:1990961">
    <property type="term" value="P:xenobiotic detoxification by transmembrane export across the plasma membrane"/>
    <property type="evidence" value="ECO:0007669"/>
    <property type="project" value="InterPro"/>
</dbReference>
<evidence type="ECO:0000256" key="6">
    <source>
        <dbReference type="ARBA" id="ARBA00022989"/>
    </source>
</evidence>
<proteinExistence type="inferred from homology"/>
<dbReference type="CDD" id="cd17320">
    <property type="entry name" value="MFS_MdfA_MDR_like"/>
    <property type="match status" value="1"/>
</dbReference>
<dbReference type="InterPro" id="IPR004812">
    <property type="entry name" value="Efflux_drug-R_Bcr/CmlA"/>
</dbReference>
<feature type="transmembrane region" description="Helical" evidence="8">
    <location>
        <begin position="159"/>
        <end position="178"/>
    </location>
</feature>
<evidence type="ECO:0000313" key="10">
    <source>
        <dbReference type="EMBL" id="NVK76576.1"/>
    </source>
</evidence>
<gene>
    <name evidence="10" type="ORF">HG542_02760</name>
</gene>
<feature type="transmembrane region" description="Helical" evidence="8">
    <location>
        <begin position="279"/>
        <end position="298"/>
    </location>
</feature>
<evidence type="ECO:0000256" key="7">
    <source>
        <dbReference type="ARBA" id="ARBA00023136"/>
    </source>
</evidence>
<evidence type="ECO:0000256" key="5">
    <source>
        <dbReference type="ARBA" id="ARBA00022692"/>
    </source>
</evidence>
<keyword evidence="7 8" id="KW-0472">Membrane</keyword>
<dbReference type="AlphaFoldDB" id="A0A7Y7E5P7"/>
<feature type="transmembrane region" description="Helical" evidence="8">
    <location>
        <begin position="363"/>
        <end position="383"/>
    </location>
</feature>
<feature type="transmembrane region" description="Helical" evidence="8">
    <location>
        <begin position="304"/>
        <end position="326"/>
    </location>
</feature>
<dbReference type="Pfam" id="PF07690">
    <property type="entry name" value="MFS_1"/>
    <property type="match status" value="1"/>
</dbReference>
<keyword evidence="5 8" id="KW-0812">Transmembrane</keyword>
<feature type="domain" description="Major facilitator superfamily (MFS) profile" evidence="9">
    <location>
        <begin position="4"/>
        <end position="389"/>
    </location>
</feature>
<dbReference type="InterPro" id="IPR020846">
    <property type="entry name" value="MFS_dom"/>
</dbReference>
<dbReference type="RefSeq" id="WP_171078364.1">
    <property type="nucleotide sequence ID" value="NZ_BNBU01000001.1"/>
</dbReference>
<dbReference type="InterPro" id="IPR005829">
    <property type="entry name" value="Sugar_transporter_CS"/>
</dbReference>
<reference evidence="10 11" key="1">
    <citation type="submission" date="2020-04" db="EMBL/GenBank/DDBJ databases">
        <title>Draft Genome Sequence of Streptomyces morookaense DSM 40503, an 8-azaguanine-producing strain.</title>
        <authorList>
            <person name="Qi J."/>
            <person name="Gao J.-M."/>
        </authorList>
    </citation>
    <scope>NUCLEOTIDE SEQUENCE [LARGE SCALE GENOMIC DNA]</scope>
    <source>
        <strain evidence="10 11">DSM 40503</strain>
    </source>
</reference>